<dbReference type="InterPro" id="IPR029063">
    <property type="entry name" value="SAM-dependent_MTases_sf"/>
</dbReference>
<dbReference type="InterPro" id="IPR006342">
    <property type="entry name" value="FkbM_mtfrase"/>
</dbReference>
<dbReference type="EMBL" id="CAFBNC010000101">
    <property type="protein sequence ID" value="CAB4947430.1"/>
    <property type="molecule type" value="Genomic_DNA"/>
</dbReference>
<dbReference type="EMBL" id="CAEMXZ010000133">
    <property type="protein sequence ID" value="CAB4324339.1"/>
    <property type="molecule type" value="Genomic_DNA"/>
</dbReference>
<evidence type="ECO:0000313" key="3">
    <source>
        <dbReference type="EMBL" id="CAB4947430.1"/>
    </source>
</evidence>
<feature type="domain" description="Methyltransferase FkbM" evidence="1">
    <location>
        <begin position="118"/>
        <end position="200"/>
    </location>
</feature>
<gene>
    <name evidence="2" type="ORF">UFOPK1392_02105</name>
    <name evidence="3" type="ORF">UFOPK3733_01669</name>
</gene>
<accession>A0A6J7JV21</accession>
<dbReference type="AlphaFoldDB" id="A0A6J7JV21"/>
<proteinExistence type="predicted"/>
<evidence type="ECO:0000259" key="1">
    <source>
        <dbReference type="Pfam" id="PF05050"/>
    </source>
</evidence>
<evidence type="ECO:0000313" key="2">
    <source>
        <dbReference type="EMBL" id="CAB4324339.1"/>
    </source>
</evidence>
<name>A0A6J7JV21_9ZZZZ</name>
<sequence>MLSNAKGTIRSKIMELGRRIVTQSGKWMVARTTDQQDLTQLLRHLHPVVPPQGLRRLGPASDGGYLVPNDLEGITACFSPGVGELSGFELDCAELGMRAHLADASVESAQFADDRLDFIPKFVRAIQDDQSVTLDEWVATTEPDVTDDLLLQIDIEGDEWGVFLGASSSLLKRFRIIVVELHDLQRLFDANAFPLLRLALDKILENHVCVHIHPNNCAPAVTFGNTTLPDVAEFTFLRNDRIDLGSATYATRFPHPLDVDSTTWNPPMALPGSLYRTS</sequence>
<protein>
    <submittedName>
        <fullName evidence="3">Unannotated protein</fullName>
    </submittedName>
</protein>
<dbReference type="SUPFAM" id="SSF53335">
    <property type="entry name" value="S-adenosyl-L-methionine-dependent methyltransferases"/>
    <property type="match status" value="1"/>
</dbReference>
<dbReference type="Pfam" id="PF05050">
    <property type="entry name" value="Methyltransf_21"/>
    <property type="match status" value="1"/>
</dbReference>
<reference evidence="3" key="1">
    <citation type="submission" date="2020-05" db="EMBL/GenBank/DDBJ databases">
        <authorList>
            <person name="Chiriac C."/>
            <person name="Salcher M."/>
            <person name="Ghai R."/>
            <person name="Kavagutti S V."/>
        </authorList>
    </citation>
    <scope>NUCLEOTIDE SEQUENCE</scope>
</reference>
<organism evidence="3">
    <name type="scientific">freshwater metagenome</name>
    <dbReference type="NCBI Taxonomy" id="449393"/>
    <lineage>
        <taxon>unclassified sequences</taxon>
        <taxon>metagenomes</taxon>
        <taxon>ecological metagenomes</taxon>
    </lineage>
</organism>